<dbReference type="EMBL" id="CP136522">
    <property type="protein sequence ID" value="WOT06548.1"/>
    <property type="molecule type" value="Genomic_DNA"/>
</dbReference>
<dbReference type="SUPFAM" id="SSF46785">
    <property type="entry name" value="Winged helix' DNA-binding domain"/>
    <property type="match status" value="1"/>
</dbReference>
<evidence type="ECO:0000313" key="6">
    <source>
        <dbReference type="EMBL" id="WOT06548.1"/>
    </source>
</evidence>
<sequence>MKHSDYSLIPTFVAIFEEKNFTKAAKRLGITQSAVSQSVHRLRDIFEDVLFIRGSHGITPTPLAMDVYPTLASSVESIAHMLPEHKNFIPAECVRQFGISSLSVFGFTLLPELSALMSAEAPLASVKTEPFLGQDMTNELRSQQCDLIIEVVTNQRSNLRSKVIMQDSLQLLCRKDHPRLKSNQISLEEFLHEKHVTHSQHEKNDGYLNDRGLKHEGVLGKRKVAWQASSIMEMLPVIMRTDYIGLIPKTAVEQYTKIFDLKGLDTPFLTEPLEVAMFWHSSRTNDPSHRWFRGLCSRAADLYNQ</sequence>
<dbReference type="PRINTS" id="PR00039">
    <property type="entry name" value="HTHLYSR"/>
</dbReference>
<dbReference type="InterPro" id="IPR000847">
    <property type="entry name" value="LysR_HTH_N"/>
</dbReference>
<evidence type="ECO:0000256" key="3">
    <source>
        <dbReference type="ARBA" id="ARBA00023125"/>
    </source>
</evidence>
<evidence type="ECO:0000256" key="4">
    <source>
        <dbReference type="ARBA" id="ARBA00023163"/>
    </source>
</evidence>
<reference evidence="6 7" key="1">
    <citation type="submission" date="2023-10" db="EMBL/GenBank/DDBJ databases">
        <title>Complete genome sequence of Shewanella sp. DAU334.</title>
        <authorList>
            <person name="Lee Y.-S."/>
            <person name="Jeong H.-R."/>
            <person name="Hwang E.-J."/>
            <person name="Choi Y.-L."/>
            <person name="Kim G.-D."/>
        </authorList>
    </citation>
    <scope>NUCLEOTIDE SEQUENCE [LARGE SCALE GENOMIC DNA]</scope>
    <source>
        <strain evidence="6 7">DAU334</strain>
    </source>
</reference>
<evidence type="ECO:0000256" key="1">
    <source>
        <dbReference type="ARBA" id="ARBA00009437"/>
    </source>
</evidence>
<dbReference type="RefSeq" id="WP_310470823.1">
    <property type="nucleotide sequence ID" value="NZ_CP136522.1"/>
</dbReference>
<dbReference type="Proteomes" id="UP001529491">
    <property type="component" value="Chromosome"/>
</dbReference>
<dbReference type="Gene3D" id="1.10.10.10">
    <property type="entry name" value="Winged helix-like DNA-binding domain superfamily/Winged helix DNA-binding domain"/>
    <property type="match status" value="1"/>
</dbReference>
<proteinExistence type="inferred from homology"/>
<keyword evidence="4" id="KW-0804">Transcription</keyword>
<dbReference type="InterPro" id="IPR036388">
    <property type="entry name" value="WH-like_DNA-bd_sf"/>
</dbReference>
<dbReference type="Pfam" id="PF00126">
    <property type="entry name" value="HTH_1"/>
    <property type="match status" value="1"/>
</dbReference>
<organism evidence="6 7">
    <name type="scientific">Shewanella youngdeokensis</name>
    <dbReference type="NCBI Taxonomy" id="2999068"/>
    <lineage>
        <taxon>Bacteria</taxon>
        <taxon>Pseudomonadati</taxon>
        <taxon>Pseudomonadota</taxon>
        <taxon>Gammaproteobacteria</taxon>
        <taxon>Alteromonadales</taxon>
        <taxon>Shewanellaceae</taxon>
        <taxon>Shewanella</taxon>
    </lineage>
</organism>
<dbReference type="InterPro" id="IPR050389">
    <property type="entry name" value="LysR-type_TF"/>
</dbReference>
<dbReference type="InterPro" id="IPR036390">
    <property type="entry name" value="WH_DNA-bd_sf"/>
</dbReference>
<dbReference type="SUPFAM" id="SSF53850">
    <property type="entry name" value="Periplasmic binding protein-like II"/>
    <property type="match status" value="1"/>
</dbReference>
<dbReference type="PANTHER" id="PTHR30118:SF6">
    <property type="entry name" value="HTH-TYPE TRANSCRIPTIONAL REGULATOR LEUO"/>
    <property type="match status" value="1"/>
</dbReference>
<accession>A0ABZ0K1Y4</accession>
<feature type="domain" description="HTH lysR-type" evidence="5">
    <location>
        <begin position="11"/>
        <end position="61"/>
    </location>
</feature>
<evidence type="ECO:0000313" key="7">
    <source>
        <dbReference type="Proteomes" id="UP001529491"/>
    </source>
</evidence>
<protein>
    <submittedName>
        <fullName evidence="6">LysR family transcriptional regulator</fullName>
    </submittedName>
</protein>
<keyword evidence="7" id="KW-1185">Reference proteome</keyword>
<dbReference type="Gene3D" id="3.40.190.10">
    <property type="entry name" value="Periplasmic binding protein-like II"/>
    <property type="match status" value="2"/>
</dbReference>
<dbReference type="InterPro" id="IPR005119">
    <property type="entry name" value="LysR_subst-bd"/>
</dbReference>
<gene>
    <name evidence="6" type="ORF">RGE70_07255</name>
</gene>
<comment type="similarity">
    <text evidence="1">Belongs to the LysR transcriptional regulatory family.</text>
</comment>
<dbReference type="PROSITE" id="PS50931">
    <property type="entry name" value="HTH_LYSR"/>
    <property type="match status" value="1"/>
</dbReference>
<name>A0ABZ0K1Y4_9GAMM</name>
<keyword evidence="3" id="KW-0238">DNA-binding</keyword>
<dbReference type="PANTHER" id="PTHR30118">
    <property type="entry name" value="HTH-TYPE TRANSCRIPTIONAL REGULATOR LEUO-RELATED"/>
    <property type="match status" value="1"/>
</dbReference>
<keyword evidence="2" id="KW-0805">Transcription regulation</keyword>
<evidence type="ECO:0000256" key="2">
    <source>
        <dbReference type="ARBA" id="ARBA00023015"/>
    </source>
</evidence>
<evidence type="ECO:0000259" key="5">
    <source>
        <dbReference type="PROSITE" id="PS50931"/>
    </source>
</evidence>
<dbReference type="Pfam" id="PF03466">
    <property type="entry name" value="LysR_substrate"/>
    <property type="match status" value="1"/>
</dbReference>